<dbReference type="InterPro" id="IPR000160">
    <property type="entry name" value="GGDEF_dom"/>
</dbReference>
<feature type="transmembrane region" description="Helical" evidence="1">
    <location>
        <begin position="268"/>
        <end position="289"/>
    </location>
</feature>
<dbReference type="SUPFAM" id="SSF55073">
    <property type="entry name" value="Nucleotide cyclase"/>
    <property type="match status" value="1"/>
</dbReference>
<dbReference type="Pfam" id="PF00990">
    <property type="entry name" value="GGDEF"/>
    <property type="match status" value="1"/>
</dbReference>
<evidence type="ECO:0000259" key="2">
    <source>
        <dbReference type="PROSITE" id="PS50112"/>
    </source>
</evidence>
<evidence type="ECO:0000259" key="3">
    <source>
        <dbReference type="PROSITE" id="PS50887"/>
    </source>
</evidence>
<feature type="domain" description="PAS" evidence="2">
    <location>
        <begin position="346"/>
        <end position="388"/>
    </location>
</feature>
<feature type="domain" description="GGDEF" evidence="3">
    <location>
        <begin position="503"/>
        <end position="636"/>
    </location>
</feature>
<dbReference type="PROSITE" id="PS50112">
    <property type="entry name" value="PAS"/>
    <property type="match status" value="1"/>
</dbReference>
<dbReference type="Pfam" id="PF22673">
    <property type="entry name" value="MCP-like_PDC_1"/>
    <property type="match status" value="1"/>
</dbReference>
<dbReference type="SUPFAM" id="SSF55785">
    <property type="entry name" value="PYP-like sensor domain (PAS domain)"/>
    <property type="match status" value="1"/>
</dbReference>
<dbReference type="PANTHER" id="PTHR44757">
    <property type="entry name" value="DIGUANYLATE CYCLASE DGCP"/>
    <property type="match status" value="1"/>
</dbReference>
<dbReference type="InterPro" id="IPR029787">
    <property type="entry name" value="Nucleotide_cyclase"/>
</dbReference>
<evidence type="ECO:0000313" key="5">
    <source>
        <dbReference type="Proteomes" id="UP000192343"/>
    </source>
</evidence>
<comment type="caution">
    <text evidence="4">The sequence shown here is derived from an EMBL/GenBank/DDBJ whole genome shotgun (WGS) entry which is preliminary data.</text>
</comment>
<dbReference type="InterPro" id="IPR043128">
    <property type="entry name" value="Rev_trsase/Diguanyl_cyclase"/>
</dbReference>
<evidence type="ECO:0000256" key="1">
    <source>
        <dbReference type="SAM" id="Phobius"/>
    </source>
</evidence>
<evidence type="ECO:0000313" key="4">
    <source>
        <dbReference type="EMBL" id="ORC32678.1"/>
    </source>
</evidence>
<reference evidence="4 5" key="1">
    <citation type="submission" date="2017-03" db="EMBL/GenBank/DDBJ databases">
        <title>Draft Genome sequence of Marispirochaeta sp. strain JC444.</title>
        <authorList>
            <person name="Shivani Y."/>
            <person name="Subhash Y."/>
            <person name="Sasikala C."/>
            <person name="Ramana C."/>
        </authorList>
    </citation>
    <scope>NUCLEOTIDE SEQUENCE [LARGE SCALE GENOMIC DNA]</scope>
    <source>
        <strain evidence="4 5">JC444</strain>
    </source>
</reference>
<dbReference type="Gene3D" id="3.30.450.20">
    <property type="entry name" value="PAS domain"/>
    <property type="match status" value="2"/>
</dbReference>
<dbReference type="FunFam" id="3.30.70.270:FF:000001">
    <property type="entry name" value="Diguanylate cyclase domain protein"/>
    <property type="match status" value="1"/>
</dbReference>
<dbReference type="STRING" id="1963862.B4O97_16085"/>
<dbReference type="AlphaFoldDB" id="A0A1Y1RVL6"/>
<dbReference type="InterPro" id="IPR035965">
    <property type="entry name" value="PAS-like_dom_sf"/>
</dbReference>
<proteinExistence type="predicted"/>
<dbReference type="PANTHER" id="PTHR44757:SF2">
    <property type="entry name" value="BIOFILM ARCHITECTURE MAINTENANCE PROTEIN MBAA"/>
    <property type="match status" value="1"/>
</dbReference>
<dbReference type="EMBL" id="MWQY01000021">
    <property type="protein sequence ID" value="ORC32678.1"/>
    <property type="molecule type" value="Genomic_DNA"/>
</dbReference>
<dbReference type="Proteomes" id="UP000192343">
    <property type="component" value="Unassembled WGS sequence"/>
</dbReference>
<accession>A0A1Y1RVL6</accession>
<dbReference type="InterPro" id="IPR000014">
    <property type="entry name" value="PAS"/>
</dbReference>
<dbReference type="CDD" id="cd01949">
    <property type="entry name" value="GGDEF"/>
    <property type="match status" value="1"/>
</dbReference>
<gene>
    <name evidence="4" type="ORF">B4O97_16085</name>
</gene>
<dbReference type="Gene3D" id="3.30.70.270">
    <property type="match status" value="1"/>
</dbReference>
<dbReference type="PROSITE" id="PS50887">
    <property type="entry name" value="GGDEF"/>
    <property type="match status" value="1"/>
</dbReference>
<dbReference type="CDD" id="cd00130">
    <property type="entry name" value="PAS"/>
    <property type="match status" value="1"/>
</dbReference>
<protein>
    <recommendedName>
        <fullName evidence="6">Diguanylate cyclase</fullName>
    </recommendedName>
</protein>
<evidence type="ECO:0008006" key="6">
    <source>
        <dbReference type="Google" id="ProtNLM"/>
    </source>
</evidence>
<keyword evidence="1" id="KW-0472">Membrane</keyword>
<dbReference type="InterPro" id="IPR052155">
    <property type="entry name" value="Biofilm_reg_signaling"/>
</dbReference>
<name>A0A1Y1RVL6_9SPIO</name>
<dbReference type="Pfam" id="PF13426">
    <property type="entry name" value="PAS_9"/>
    <property type="match status" value="1"/>
</dbReference>
<sequence length="638" mass="72257">MQNRLSTRMLFMVLLPVFVCTLLLVFLLIAFNAAYDVVVGVQEENLRELVRLGSSSIDRLWISPREKSVEALARSPLLQKRIRGEVPFSELHADWESIHPALEGCFFIYYGLEDGTIELYPDLDLPEDYDHRERLSYKKGINLETTSPAWTAPYAEIITGQIIVSTVVQLRDAQNRPIGVFAADITLKGLQEILNQIQLPRGSSIFLLDTEGTPFVGTDVEDVRTGGLPGESDKTFVEYSSPLSNGWRIAVVVPRKSMARSFERLRSLVLGFSFLLFILSAGILAFHVIKLASRAHRLASYFEEVMMENRPLGRVFRSNDEFSFLNKQFNKVILATRRAENERLSREQVFRFIIERSPIGFFRTRSEGSLLYANPYFIRLLGYSPEEMETIDSVERFYADREDRKTFLAELSEKHEVQGRRIRFQRKSGDFFWISMNSLIVPGQENREVFEIEGFLIDATDEVEEQERLRILAETDPLTTLANRRAFFERFSIALGQARQNGESISLIIFDVDRFKPVNDTYGHDLGDEILRLIAAAGEKIIRKGDVFARLGGDEFALLLPASSGEEAKGLASRLQAGIAQIDPPDPLDSFPSISIGICCHGDAEDCSIDELYKKADTALYEAKAAGRNRIVLYTPPT</sequence>
<keyword evidence="1" id="KW-0812">Transmembrane</keyword>
<dbReference type="SMART" id="SM00091">
    <property type="entry name" value="PAS"/>
    <property type="match status" value="1"/>
</dbReference>
<keyword evidence="5" id="KW-1185">Reference proteome</keyword>
<dbReference type="GO" id="GO:0003824">
    <property type="term" value="F:catalytic activity"/>
    <property type="evidence" value="ECO:0007669"/>
    <property type="project" value="UniProtKB-ARBA"/>
</dbReference>
<keyword evidence="1" id="KW-1133">Transmembrane helix</keyword>
<dbReference type="NCBIfam" id="TIGR00229">
    <property type="entry name" value="sensory_box"/>
    <property type="match status" value="1"/>
</dbReference>
<dbReference type="SMART" id="SM00267">
    <property type="entry name" value="GGDEF"/>
    <property type="match status" value="1"/>
</dbReference>
<organism evidence="4 5">
    <name type="scientific">Marispirochaeta aestuarii</name>
    <dbReference type="NCBI Taxonomy" id="1963862"/>
    <lineage>
        <taxon>Bacteria</taxon>
        <taxon>Pseudomonadati</taxon>
        <taxon>Spirochaetota</taxon>
        <taxon>Spirochaetia</taxon>
        <taxon>Spirochaetales</taxon>
        <taxon>Spirochaetaceae</taxon>
        <taxon>Marispirochaeta</taxon>
    </lineage>
</organism>
<dbReference type="NCBIfam" id="TIGR00254">
    <property type="entry name" value="GGDEF"/>
    <property type="match status" value="1"/>
</dbReference>